<proteinExistence type="predicted"/>
<dbReference type="Proteomes" id="UP000823775">
    <property type="component" value="Unassembled WGS sequence"/>
</dbReference>
<evidence type="ECO:0000313" key="1">
    <source>
        <dbReference type="EMBL" id="MCE3215661.1"/>
    </source>
</evidence>
<protein>
    <submittedName>
        <fullName evidence="1">Uncharacterized protein</fullName>
    </submittedName>
</protein>
<evidence type="ECO:0000313" key="2">
    <source>
        <dbReference type="Proteomes" id="UP000823775"/>
    </source>
</evidence>
<gene>
    <name evidence="1" type="ORF">HAX54_003146</name>
</gene>
<organism evidence="1 2">
    <name type="scientific">Datura stramonium</name>
    <name type="common">Jimsonweed</name>
    <name type="synonym">Common thornapple</name>
    <dbReference type="NCBI Taxonomy" id="4076"/>
    <lineage>
        <taxon>Eukaryota</taxon>
        <taxon>Viridiplantae</taxon>
        <taxon>Streptophyta</taxon>
        <taxon>Embryophyta</taxon>
        <taxon>Tracheophyta</taxon>
        <taxon>Spermatophyta</taxon>
        <taxon>Magnoliopsida</taxon>
        <taxon>eudicotyledons</taxon>
        <taxon>Gunneridae</taxon>
        <taxon>Pentapetalae</taxon>
        <taxon>asterids</taxon>
        <taxon>lamiids</taxon>
        <taxon>Solanales</taxon>
        <taxon>Solanaceae</taxon>
        <taxon>Solanoideae</taxon>
        <taxon>Datureae</taxon>
        <taxon>Datura</taxon>
    </lineage>
</organism>
<comment type="caution">
    <text evidence="1">The sequence shown here is derived from an EMBL/GenBank/DDBJ whole genome shotgun (WGS) entry which is preliminary data.</text>
</comment>
<dbReference type="EMBL" id="JACEIK010011415">
    <property type="protein sequence ID" value="MCE3215661.1"/>
    <property type="molecule type" value="Genomic_DNA"/>
</dbReference>
<name>A0ABS8WVS9_DATST</name>
<keyword evidence="2" id="KW-1185">Reference proteome</keyword>
<reference evidence="1 2" key="1">
    <citation type="journal article" date="2021" name="BMC Genomics">
        <title>Datura genome reveals duplications of psychoactive alkaloid biosynthetic genes and high mutation rate following tissue culture.</title>
        <authorList>
            <person name="Rajewski A."/>
            <person name="Carter-House D."/>
            <person name="Stajich J."/>
            <person name="Litt A."/>
        </authorList>
    </citation>
    <scope>NUCLEOTIDE SEQUENCE [LARGE SCALE GENOMIC DNA]</scope>
    <source>
        <strain evidence="1">AR-01</strain>
    </source>
</reference>
<accession>A0ABS8WVS9</accession>
<feature type="non-terminal residue" evidence="1">
    <location>
        <position position="1"/>
    </location>
</feature>
<sequence length="60" mass="6858">ETHFGRLNTFVAGRLPHCRISVAWHMPTRLERSFRAFHRRSSNSRCTGYCGGIVATSHMP</sequence>